<evidence type="ECO:0000256" key="6">
    <source>
        <dbReference type="ARBA" id="ARBA00049026"/>
    </source>
</evidence>
<dbReference type="InterPro" id="IPR015421">
    <property type="entry name" value="PyrdxlP-dep_Trfase_major"/>
</dbReference>
<dbReference type="EMBL" id="NFJD01000004">
    <property type="protein sequence ID" value="OUO56309.1"/>
    <property type="molecule type" value="Genomic_DNA"/>
</dbReference>
<dbReference type="Pfam" id="PF02347">
    <property type="entry name" value="GDC-P"/>
    <property type="match status" value="1"/>
</dbReference>
<evidence type="ECO:0000259" key="7">
    <source>
        <dbReference type="Pfam" id="PF02347"/>
    </source>
</evidence>
<dbReference type="SUPFAM" id="SSF53383">
    <property type="entry name" value="PLP-dependent transferases"/>
    <property type="match status" value="1"/>
</dbReference>
<comment type="catalytic activity">
    <reaction evidence="6">
        <text>N(6)-[(R)-lipoyl]-L-lysyl-[glycine-cleavage complex H protein] + glycine + H(+) = N(6)-[(R)-S(8)-aminomethyldihydrolipoyl]-L-lysyl-[glycine-cleavage complex H protein] + CO2</text>
        <dbReference type="Rhea" id="RHEA:24304"/>
        <dbReference type="Rhea" id="RHEA-COMP:10494"/>
        <dbReference type="Rhea" id="RHEA-COMP:10495"/>
        <dbReference type="ChEBI" id="CHEBI:15378"/>
        <dbReference type="ChEBI" id="CHEBI:16526"/>
        <dbReference type="ChEBI" id="CHEBI:57305"/>
        <dbReference type="ChEBI" id="CHEBI:83099"/>
        <dbReference type="ChEBI" id="CHEBI:83143"/>
        <dbReference type="EC" id="1.4.4.2"/>
    </reaction>
</comment>
<dbReference type="PANTHER" id="PTHR11773:SF1">
    <property type="entry name" value="GLYCINE DEHYDROGENASE (DECARBOXYLATING), MITOCHONDRIAL"/>
    <property type="match status" value="1"/>
</dbReference>
<dbReference type="Proteomes" id="UP000196368">
    <property type="component" value="Unassembled WGS sequence"/>
</dbReference>
<accession>A0A1Y4DF19</accession>
<evidence type="ECO:0000256" key="1">
    <source>
        <dbReference type="ARBA" id="ARBA00001933"/>
    </source>
</evidence>
<dbReference type="InterPro" id="IPR015422">
    <property type="entry name" value="PyrdxlP-dep_Trfase_small"/>
</dbReference>
<dbReference type="GO" id="GO:0005829">
    <property type="term" value="C:cytosol"/>
    <property type="evidence" value="ECO:0007669"/>
    <property type="project" value="TreeGrafter"/>
</dbReference>
<dbReference type="GO" id="GO:0016594">
    <property type="term" value="F:glycine binding"/>
    <property type="evidence" value="ECO:0007669"/>
    <property type="project" value="TreeGrafter"/>
</dbReference>
<comment type="cofactor">
    <cofactor evidence="1">
        <name>pyridoxal 5'-phosphate</name>
        <dbReference type="ChEBI" id="CHEBI:597326"/>
    </cofactor>
</comment>
<keyword evidence="5" id="KW-0560">Oxidoreductase</keyword>
<dbReference type="InterPro" id="IPR015424">
    <property type="entry name" value="PyrdxlP-dep_Trfase"/>
</dbReference>
<name>A0A1Y4DF19_9BACT</name>
<dbReference type="Gene3D" id="6.20.440.10">
    <property type="match status" value="1"/>
</dbReference>
<dbReference type="GO" id="GO:0005960">
    <property type="term" value="C:glycine cleavage complex"/>
    <property type="evidence" value="ECO:0007669"/>
    <property type="project" value="TreeGrafter"/>
</dbReference>
<feature type="domain" description="Glycine dehydrogenase C-terminal" evidence="8">
    <location>
        <begin position="362"/>
        <end position="463"/>
    </location>
</feature>
<dbReference type="AlphaFoldDB" id="A0A1Y4DF19"/>
<dbReference type="Pfam" id="PF21478">
    <property type="entry name" value="GcvP2_C"/>
    <property type="match status" value="1"/>
</dbReference>
<evidence type="ECO:0000256" key="3">
    <source>
        <dbReference type="ARBA" id="ARBA00012134"/>
    </source>
</evidence>
<dbReference type="NCBIfam" id="NF003346">
    <property type="entry name" value="PRK04366.1"/>
    <property type="match status" value="1"/>
</dbReference>
<dbReference type="InterPro" id="IPR049316">
    <property type="entry name" value="GDC-P_C"/>
</dbReference>
<dbReference type="InterPro" id="IPR049315">
    <property type="entry name" value="GDC-P_N"/>
</dbReference>
<dbReference type="GO" id="GO:0019464">
    <property type="term" value="P:glycine decarboxylation via glycine cleavage system"/>
    <property type="evidence" value="ECO:0007669"/>
    <property type="project" value="TreeGrafter"/>
</dbReference>
<gene>
    <name evidence="9" type="ORF">B5F75_06755</name>
</gene>
<evidence type="ECO:0000313" key="10">
    <source>
        <dbReference type="Proteomes" id="UP000196368"/>
    </source>
</evidence>
<organism evidence="9 10">
    <name type="scientific">Candidatus Avelusimicrobium gallicola</name>
    <dbReference type="NCBI Taxonomy" id="2562704"/>
    <lineage>
        <taxon>Bacteria</taxon>
        <taxon>Pseudomonadati</taxon>
        <taxon>Elusimicrobiota</taxon>
        <taxon>Elusimicrobia</taxon>
        <taxon>Elusimicrobiales</taxon>
        <taxon>Elusimicrobiaceae</taxon>
        <taxon>Candidatus Avelusimicrobium</taxon>
    </lineage>
</organism>
<dbReference type="Gene3D" id="3.40.640.10">
    <property type="entry name" value="Type I PLP-dependent aspartate aminotransferase-like (Major domain)"/>
    <property type="match status" value="1"/>
</dbReference>
<dbReference type="FunFam" id="3.40.640.10:FF:000224">
    <property type="entry name" value="Probable glycine dehydrogenase (decarboxylating) subunit 2"/>
    <property type="match status" value="1"/>
</dbReference>
<dbReference type="PANTHER" id="PTHR11773">
    <property type="entry name" value="GLYCINE DEHYDROGENASE, DECARBOXYLATING"/>
    <property type="match status" value="1"/>
</dbReference>
<sequence>MPMRWGVFKMEPILTHNQLSIEKSRPGRRGVRFEWAQKPASAYVPQEYLRKTAPKLPELSEFETVRHFTRLSELNYCLDGEFYPLGSCTMKYNPKAYDALSALEGFTQMHPFAPESSVQGTLEMMYHFQELLKQVTGFAAFTLQPAAGAQGELTGILTARAYHDAHKDFNRTEVIVPDTAHGTNPATAHMAGYTVVNIPSAPDGCVDKEALQKALSDKTAVVMLTVPNTVGLFEKDIREIAQMVHKAGALFYLDGANFNALAGLVKPADLGADLMHLNVHKSFAAPHGGGGPGAGPVGAAAHVAPFLPKPIVEYKNGKYTLSGKMPKSLGKMKAFYGNIAVCLRGYCYLRQFDDSTFKEIAENAILNANYVRAALKGKFNAFFDRTCMHECVLSIRPAEMNGVHTSDIAKRLLDYGFYAPTIYFPLIVPEAMMVEPTETESKQMLDAFVAVMEKIYDEIQTEPQTVKDAPHSQCVARIDEVSAAREPNLRW</sequence>
<evidence type="ECO:0000256" key="5">
    <source>
        <dbReference type="ARBA" id="ARBA00023002"/>
    </source>
</evidence>
<keyword evidence="4" id="KW-0663">Pyridoxal phosphate</keyword>
<evidence type="ECO:0000259" key="8">
    <source>
        <dbReference type="Pfam" id="PF21478"/>
    </source>
</evidence>
<dbReference type="GO" id="GO:0030170">
    <property type="term" value="F:pyridoxal phosphate binding"/>
    <property type="evidence" value="ECO:0007669"/>
    <property type="project" value="TreeGrafter"/>
</dbReference>
<reference evidence="10" key="1">
    <citation type="submission" date="2017-04" db="EMBL/GenBank/DDBJ databases">
        <title>Function of individual gut microbiota members based on whole genome sequencing of pure cultures obtained from chicken caecum.</title>
        <authorList>
            <person name="Medvecky M."/>
            <person name="Cejkova D."/>
            <person name="Polansky O."/>
            <person name="Karasova D."/>
            <person name="Kubasova T."/>
            <person name="Cizek A."/>
            <person name="Rychlik I."/>
        </authorList>
    </citation>
    <scope>NUCLEOTIDE SEQUENCE [LARGE SCALE GENOMIC DNA]</scope>
    <source>
        <strain evidence="10">An273</strain>
    </source>
</reference>
<evidence type="ECO:0000313" key="9">
    <source>
        <dbReference type="EMBL" id="OUO56309.1"/>
    </source>
</evidence>
<dbReference type="InterPro" id="IPR020581">
    <property type="entry name" value="GDC_P"/>
</dbReference>
<evidence type="ECO:0000256" key="2">
    <source>
        <dbReference type="ARBA" id="ARBA00003788"/>
    </source>
</evidence>
<dbReference type="GO" id="GO:0004375">
    <property type="term" value="F:glycine dehydrogenase (decarboxylating) activity"/>
    <property type="evidence" value="ECO:0007669"/>
    <property type="project" value="UniProtKB-EC"/>
</dbReference>
<dbReference type="FunFam" id="3.90.1150.10:FF:000014">
    <property type="entry name" value="Probable glycine dehydrogenase (decarboxylating) subunit 2"/>
    <property type="match status" value="1"/>
</dbReference>
<evidence type="ECO:0000256" key="4">
    <source>
        <dbReference type="ARBA" id="ARBA00022898"/>
    </source>
</evidence>
<proteinExistence type="predicted"/>
<dbReference type="Gene3D" id="3.90.1150.10">
    <property type="entry name" value="Aspartate Aminotransferase, domain 1"/>
    <property type="match status" value="1"/>
</dbReference>
<keyword evidence="10" id="KW-1185">Reference proteome</keyword>
<dbReference type="EC" id="1.4.4.2" evidence="3"/>
<protein>
    <recommendedName>
        <fullName evidence="3">glycine dehydrogenase (aminomethyl-transferring)</fullName>
        <ecNumber evidence="3">1.4.4.2</ecNumber>
    </recommendedName>
</protein>
<feature type="domain" description="Glycine cleavage system P-protein N-terminal" evidence="7">
    <location>
        <begin position="43"/>
        <end position="308"/>
    </location>
</feature>
<comment type="caution">
    <text evidence="9">The sequence shown here is derived from an EMBL/GenBank/DDBJ whole genome shotgun (WGS) entry which is preliminary data.</text>
</comment>
<comment type="function">
    <text evidence="2">The glycine cleavage system catalyzes the degradation of glycine. The P protein binds the alpha-amino group of glycine through its pyridoxal phosphate cofactor; CO(2) is released and the remaining methylamine moiety is then transferred to the lipoamide cofactor of the H protein.</text>
</comment>